<dbReference type="RefSeq" id="WP_209808458.1">
    <property type="nucleotide sequence ID" value="NZ_JAGGKT010000001.1"/>
</dbReference>
<gene>
    <name evidence="1" type="ORF">J2Z37_000450</name>
</gene>
<evidence type="ECO:0000313" key="1">
    <source>
        <dbReference type="EMBL" id="MBP1930463.1"/>
    </source>
</evidence>
<comment type="caution">
    <text evidence="1">The sequence shown here is derived from an EMBL/GenBank/DDBJ whole genome shotgun (WGS) entry which is preliminary data.</text>
</comment>
<dbReference type="EMBL" id="JAGGKT010000001">
    <property type="protein sequence ID" value="MBP1930463.1"/>
    <property type="molecule type" value="Genomic_DNA"/>
</dbReference>
<keyword evidence="2" id="KW-1185">Reference proteome</keyword>
<accession>A0ABS4GJM9</accession>
<sequence length="60" mass="6865">MRNMSWIVGLGVLALAMVGWAFPKRQKSPWMKTMKWGKMAVVPMRKWAVKSGSRIKGMVK</sequence>
<evidence type="ECO:0000313" key="2">
    <source>
        <dbReference type="Proteomes" id="UP001519343"/>
    </source>
</evidence>
<proteinExistence type="predicted"/>
<organism evidence="1 2">
    <name type="scientific">Ammoniphilus resinae</name>
    <dbReference type="NCBI Taxonomy" id="861532"/>
    <lineage>
        <taxon>Bacteria</taxon>
        <taxon>Bacillati</taxon>
        <taxon>Bacillota</taxon>
        <taxon>Bacilli</taxon>
        <taxon>Bacillales</taxon>
        <taxon>Paenibacillaceae</taxon>
        <taxon>Aneurinibacillus group</taxon>
        <taxon>Ammoniphilus</taxon>
    </lineage>
</organism>
<reference evidence="1 2" key="1">
    <citation type="submission" date="2021-03" db="EMBL/GenBank/DDBJ databases">
        <title>Genomic Encyclopedia of Type Strains, Phase IV (KMG-IV): sequencing the most valuable type-strain genomes for metagenomic binning, comparative biology and taxonomic classification.</title>
        <authorList>
            <person name="Goeker M."/>
        </authorList>
    </citation>
    <scope>NUCLEOTIDE SEQUENCE [LARGE SCALE GENOMIC DNA]</scope>
    <source>
        <strain evidence="1 2">DSM 24738</strain>
    </source>
</reference>
<protein>
    <submittedName>
        <fullName evidence="1">Uncharacterized protein</fullName>
    </submittedName>
</protein>
<name>A0ABS4GJM9_9BACL</name>
<dbReference type="Proteomes" id="UP001519343">
    <property type="component" value="Unassembled WGS sequence"/>
</dbReference>